<dbReference type="Gene3D" id="3.90.280.10">
    <property type="entry name" value="PEBP-like"/>
    <property type="match status" value="1"/>
</dbReference>
<dbReference type="SUPFAM" id="SSF49777">
    <property type="entry name" value="PEBP-like"/>
    <property type="match status" value="1"/>
</dbReference>
<dbReference type="InterPro" id="IPR008914">
    <property type="entry name" value="PEBP"/>
</dbReference>
<dbReference type="Proteomes" id="UP000001169">
    <property type="component" value="Chromosome I"/>
</dbReference>
<dbReference type="PANTHER" id="PTHR30289">
    <property type="entry name" value="UNCHARACTERIZED PROTEIN YBCL-RELATED"/>
    <property type="match status" value="1"/>
</dbReference>
<dbReference type="AlphaFoldDB" id="Q5V3R7"/>
<keyword evidence="2" id="KW-1185">Reference proteome</keyword>
<dbReference type="Pfam" id="PF01161">
    <property type="entry name" value="PBP"/>
    <property type="match status" value="1"/>
</dbReference>
<dbReference type="eggNOG" id="arCOG04702">
    <property type="taxonomic scope" value="Archaea"/>
</dbReference>
<dbReference type="EnsemblBacteria" id="AAV45835">
    <property type="protein sequence ID" value="AAV45835"/>
    <property type="gene ID" value="rrnAC0854"/>
</dbReference>
<dbReference type="PANTHER" id="PTHR30289:SF1">
    <property type="entry name" value="PEBP (PHOSPHATIDYLETHANOLAMINE-BINDING PROTEIN) FAMILY PROTEIN"/>
    <property type="match status" value="1"/>
</dbReference>
<dbReference type="PaxDb" id="272569-rrnAC0854"/>
<dbReference type="KEGG" id="hma:rrnAC0854"/>
<organism evidence="1 2">
    <name type="scientific">Haloarcula marismortui (strain ATCC 43049 / DSM 3752 / JCM 8966 / VKM B-1809)</name>
    <name type="common">Halobacterium marismortui</name>
    <dbReference type="NCBI Taxonomy" id="272569"/>
    <lineage>
        <taxon>Archaea</taxon>
        <taxon>Methanobacteriati</taxon>
        <taxon>Methanobacteriota</taxon>
        <taxon>Stenosarchaea group</taxon>
        <taxon>Halobacteria</taxon>
        <taxon>Halobacteriales</taxon>
        <taxon>Haloarculaceae</taxon>
        <taxon>Haloarcula</taxon>
    </lineage>
</organism>
<reference evidence="1 2" key="1">
    <citation type="journal article" date="2004" name="Genome Res.">
        <title>Genome sequence of Haloarcula marismortui: a halophilic archaeon from the Dead Sea.</title>
        <authorList>
            <person name="Baliga N.S."/>
            <person name="Bonneau R."/>
            <person name="Facciotti M.T."/>
            <person name="Pan M."/>
            <person name="Glusman G."/>
            <person name="Deutsch E.W."/>
            <person name="Shannon P."/>
            <person name="Chiu Y."/>
            <person name="Weng R.S."/>
            <person name="Gan R.R."/>
            <person name="Hung P."/>
            <person name="Date S.V."/>
            <person name="Marcotte E."/>
            <person name="Hood L."/>
            <person name="Ng W.V."/>
        </authorList>
    </citation>
    <scope>NUCLEOTIDE SEQUENCE [LARGE SCALE GENOMIC DNA]</scope>
    <source>
        <strain evidence="2">ATCC 43049 / DSM 3752 / JCM 8966 / VKM B-1809</strain>
    </source>
</reference>
<protein>
    <submittedName>
        <fullName evidence="1">Phosphatidylethanolamine-binding protein</fullName>
    </submittedName>
</protein>
<dbReference type="PATRIC" id="fig|272569.17.peg.1593"/>
<name>Q5V3R7_HALMA</name>
<sequence length="229" mass="24854">MSVAVDRAGAVALTERVGKVRVRVQSLSSHAPVLGQQERGVFVDPRAVAHDLHVRRFGAEPQMAAGTTFLCLSVISPDMADLQLRSPAFDDGDRIPEEHGYSAANTNPPLEIENVPSDASSLLLIVDDPDAEEPAGKVWDHWLVWNIPPDIGRIPAGWEPDEATEGQNDFGEVGWGGPNPPDREHTYRFLLYALDTTLDRSPAADKDDVYDAASGHVVEKAQLNGTYPA</sequence>
<dbReference type="CDD" id="cd00865">
    <property type="entry name" value="PEBP_bact_arch"/>
    <property type="match status" value="1"/>
</dbReference>
<dbReference type="InterPro" id="IPR036610">
    <property type="entry name" value="PEBP-like_sf"/>
</dbReference>
<dbReference type="InterPro" id="IPR005247">
    <property type="entry name" value="YbhB_YbcL/LppC-like"/>
</dbReference>
<accession>Q5V3R7</accession>
<dbReference type="HOGENOM" id="CLU_083918_3_0_2"/>
<dbReference type="NCBIfam" id="TIGR00481">
    <property type="entry name" value="YbhB/YbcL family Raf kinase inhibitor-like protein"/>
    <property type="match status" value="1"/>
</dbReference>
<dbReference type="EMBL" id="AY596297">
    <property type="protein sequence ID" value="AAV45835.1"/>
    <property type="molecule type" value="Genomic_DNA"/>
</dbReference>
<evidence type="ECO:0000313" key="2">
    <source>
        <dbReference type="Proteomes" id="UP000001169"/>
    </source>
</evidence>
<evidence type="ECO:0000313" key="1">
    <source>
        <dbReference type="EMBL" id="AAV45835.1"/>
    </source>
</evidence>
<proteinExistence type="predicted"/>
<dbReference type="STRING" id="272569.rrnAC0854"/>
<gene>
    <name evidence="1" type="primary">pebP</name>
    <name evidence="1" type="ordered locus">rrnAC0854</name>
</gene>